<dbReference type="InterPro" id="IPR011250">
    <property type="entry name" value="OMP/PagP_B-barrel"/>
</dbReference>
<protein>
    <submittedName>
        <fullName evidence="13">OmpA domain-containing protein</fullName>
    </submittedName>
</protein>
<dbReference type="InterPro" id="IPR036737">
    <property type="entry name" value="OmpA-like_sf"/>
</dbReference>
<accession>A0AAE7B6L5</accession>
<dbReference type="Gene3D" id="3.30.1330.60">
    <property type="entry name" value="OmpA-like domain"/>
    <property type="match status" value="1"/>
</dbReference>
<dbReference type="SUPFAM" id="SSF56925">
    <property type="entry name" value="OMPA-like"/>
    <property type="match status" value="1"/>
</dbReference>
<evidence type="ECO:0000259" key="12">
    <source>
        <dbReference type="PROSITE" id="PS51123"/>
    </source>
</evidence>
<dbReference type="KEGG" id="avp:AVENP_0729"/>
<evidence type="ECO:0000256" key="1">
    <source>
        <dbReference type="ARBA" id="ARBA00004571"/>
    </source>
</evidence>
<dbReference type="GO" id="GO:0009279">
    <property type="term" value="C:cell outer membrane"/>
    <property type="evidence" value="ECO:0007669"/>
    <property type="project" value="UniProtKB-SubCell"/>
</dbReference>
<keyword evidence="9" id="KW-0998">Cell outer membrane</keyword>
<dbReference type="RefSeq" id="WP_128357555.1">
    <property type="nucleotide sequence ID" value="NZ_CP053840.1"/>
</dbReference>
<dbReference type="PANTHER" id="PTHR30329">
    <property type="entry name" value="STATOR ELEMENT OF FLAGELLAR MOTOR COMPLEX"/>
    <property type="match status" value="1"/>
</dbReference>
<dbReference type="InterPro" id="IPR050330">
    <property type="entry name" value="Bact_OuterMem_StrucFunc"/>
</dbReference>
<evidence type="ECO:0000256" key="4">
    <source>
        <dbReference type="ARBA" id="ARBA00022692"/>
    </source>
</evidence>
<keyword evidence="8 10" id="KW-0472">Membrane</keyword>
<evidence type="ECO:0000256" key="7">
    <source>
        <dbReference type="ARBA" id="ARBA00023114"/>
    </source>
</evidence>
<evidence type="ECO:0000256" key="10">
    <source>
        <dbReference type="PROSITE-ProRule" id="PRU00473"/>
    </source>
</evidence>
<dbReference type="Proteomes" id="UP000503482">
    <property type="component" value="Chromosome"/>
</dbReference>
<dbReference type="GO" id="GO:0015288">
    <property type="term" value="F:porin activity"/>
    <property type="evidence" value="ECO:0007669"/>
    <property type="project" value="UniProtKB-KW"/>
</dbReference>
<evidence type="ECO:0000313" key="14">
    <source>
        <dbReference type="Proteomes" id="UP000503482"/>
    </source>
</evidence>
<dbReference type="PROSITE" id="PS51123">
    <property type="entry name" value="OMPA_2"/>
    <property type="match status" value="1"/>
</dbReference>
<evidence type="ECO:0000256" key="11">
    <source>
        <dbReference type="SAM" id="SignalP"/>
    </source>
</evidence>
<evidence type="ECO:0000256" key="2">
    <source>
        <dbReference type="ARBA" id="ARBA00022448"/>
    </source>
</evidence>
<dbReference type="PRINTS" id="PR01023">
    <property type="entry name" value="NAFLGMOTY"/>
</dbReference>
<evidence type="ECO:0000256" key="5">
    <source>
        <dbReference type="ARBA" id="ARBA00022729"/>
    </source>
</evidence>
<dbReference type="SUPFAM" id="SSF103088">
    <property type="entry name" value="OmpA-like"/>
    <property type="match status" value="1"/>
</dbReference>
<dbReference type="InterPro" id="IPR006665">
    <property type="entry name" value="OmpA-like"/>
</dbReference>
<dbReference type="GO" id="GO:0006811">
    <property type="term" value="P:monoatomic ion transport"/>
    <property type="evidence" value="ECO:0007669"/>
    <property type="project" value="UniProtKB-KW"/>
</dbReference>
<feature type="domain" description="OmpA-like" evidence="12">
    <location>
        <begin position="239"/>
        <end position="353"/>
    </location>
</feature>
<evidence type="ECO:0000313" key="13">
    <source>
        <dbReference type="EMBL" id="QKF66298.1"/>
    </source>
</evidence>
<keyword evidence="3" id="KW-1134">Transmembrane beta strand</keyword>
<dbReference type="CDD" id="cd07185">
    <property type="entry name" value="OmpA_C-like"/>
    <property type="match status" value="1"/>
</dbReference>
<dbReference type="AlphaFoldDB" id="A0AAE7B6L5"/>
<keyword evidence="14" id="KW-1185">Reference proteome</keyword>
<evidence type="ECO:0000256" key="3">
    <source>
        <dbReference type="ARBA" id="ARBA00022452"/>
    </source>
</evidence>
<keyword evidence="6" id="KW-0406">Ion transport</keyword>
<dbReference type="PRINTS" id="PR01021">
    <property type="entry name" value="OMPADOMAIN"/>
</dbReference>
<feature type="signal peptide" evidence="11">
    <location>
        <begin position="1"/>
        <end position="17"/>
    </location>
</feature>
<dbReference type="InterPro" id="IPR006664">
    <property type="entry name" value="OMP_bac"/>
</dbReference>
<reference evidence="13 14" key="1">
    <citation type="submission" date="2020-05" db="EMBL/GenBank/DDBJ databases">
        <title>Complete genome sequencing of Campylobacter and Arcobacter type strains.</title>
        <authorList>
            <person name="Miller W.G."/>
            <person name="Yee E."/>
        </authorList>
    </citation>
    <scope>NUCLEOTIDE SEQUENCE [LARGE SCALE GENOMIC DNA]</scope>
    <source>
        <strain evidence="13 14">LMG 26156</strain>
    </source>
</reference>
<dbReference type="GO" id="GO:0046930">
    <property type="term" value="C:pore complex"/>
    <property type="evidence" value="ECO:0007669"/>
    <property type="project" value="UniProtKB-KW"/>
</dbReference>
<gene>
    <name evidence="13" type="ORF">AVENP_0729</name>
</gene>
<keyword evidence="5 11" id="KW-0732">Signal</keyword>
<dbReference type="EMBL" id="CP053840">
    <property type="protein sequence ID" value="QKF66298.1"/>
    <property type="molecule type" value="Genomic_DNA"/>
</dbReference>
<keyword evidence="7" id="KW-0626">Porin</keyword>
<name>A0AAE7B6L5_9BACT</name>
<dbReference type="Gene3D" id="2.40.160.20">
    <property type="match status" value="1"/>
</dbReference>
<evidence type="ECO:0000256" key="9">
    <source>
        <dbReference type="ARBA" id="ARBA00023237"/>
    </source>
</evidence>
<keyword evidence="2" id="KW-0813">Transport</keyword>
<organism evidence="13 14">
    <name type="scientific">Arcobacter venerupis</name>
    <dbReference type="NCBI Taxonomy" id="1054033"/>
    <lineage>
        <taxon>Bacteria</taxon>
        <taxon>Pseudomonadati</taxon>
        <taxon>Campylobacterota</taxon>
        <taxon>Epsilonproteobacteria</taxon>
        <taxon>Campylobacterales</taxon>
        <taxon>Arcobacteraceae</taxon>
        <taxon>Arcobacter</taxon>
    </lineage>
</organism>
<dbReference type="Pfam" id="PF13505">
    <property type="entry name" value="OMP_b-brl"/>
    <property type="match status" value="1"/>
</dbReference>
<dbReference type="Pfam" id="PF00691">
    <property type="entry name" value="OmpA"/>
    <property type="match status" value="1"/>
</dbReference>
<keyword evidence="4" id="KW-0812">Transmembrane</keyword>
<dbReference type="PANTHER" id="PTHR30329:SF21">
    <property type="entry name" value="LIPOPROTEIN YIAD-RELATED"/>
    <property type="match status" value="1"/>
</dbReference>
<sequence>MRRILIISILSISMSFATSNPSKEYSYEVTPFVSGILTDSKAGLNDDNYFNGGISVGKNIDDSFINQIEVNYLRSNRVKYKDSAGNTHLNRIFLNAIKIFPLNERLSAYTLAGLGYQNVTNEAFDNEDSTVLNYGAGLKYDIPYYGISIKGDVRHLLAVKNTQNDLMYTIGLAMPLGKKYSDDIKPIVPIVVEEKKELKETHQKIEEPVVVIQDDDNDGVSNKLDKCPNTSKGVKVNAVGCVDTINLNINFDNNSTEIKNIYNDKLLSFANILQKNKNLTAVIEAHTDAKGSDSYNQTLSDRRAISVVNALKTFNIDSSRLRAVGYGETQPIDTNDTPEGKAKNRRVTALINQ</sequence>
<evidence type="ECO:0000256" key="8">
    <source>
        <dbReference type="ARBA" id="ARBA00023136"/>
    </source>
</evidence>
<proteinExistence type="predicted"/>
<feature type="chain" id="PRO_5042176955" evidence="11">
    <location>
        <begin position="18"/>
        <end position="353"/>
    </location>
</feature>
<dbReference type="InterPro" id="IPR027385">
    <property type="entry name" value="Beta-barrel_OMP"/>
</dbReference>
<evidence type="ECO:0000256" key="6">
    <source>
        <dbReference type="ARBA" id="ARBA00023065"/>
    </source>
</evidence>
<comment type="subcellular location">
    <subcellularLocation>
        <location evidence="1">Cell outer membrane</location>
        <topology evidence="1">Multi-pass membrane protein</topology>
    </subcellularLocation>
</comment>